<dbReference type="Gene3D" id="3.30.200.20">
    <property type="entry name" value="Phosphorylase Kinase, domain 1"/>
    <property type="match status" value="1"/>
</dbReference>
<dbReference type="Gene3D" id="1.10.510.10">
    <property type="entry name" value="Transferase(Phosphotransferase) domain 1"/>
    <property type="match status" value="1"/>
</dbReference>
<dbReference type="Proteomes" id="UP000272528">
    <property type="component" value="Chromosome"/>
</dbReference>
<keyword evidence="3" id="KW-1185">Reference proteome</keyword>
<name>A0A3Q8X8A1_9BACL</name>
<dbReference type="RefSeq" id="WP_126016856.1">
    <property type="nucleotide sequence ID" value="NZ_CP034437.1"/>
</dbReference>
<evidence type="ECO:0000313" key="2">
    <source>
        <dbReference type="EMBL" id="AZN41149.1"/>
    </source>
</evidence>
<accession>A0A3Q8X8A1</accession>
<dbReference type="GO" id="GO:0016740">
    <property type="term" value="F:transferase activity"/>
    <property type="evidence" value="ECO:0007669"/>
    <property type="project" value="UniProtKB-KW"/>
</dbReference>
<sequence length="359" mass="41549">MKVKFEIDEKKVIAELSDAFGIRVDAMQFIPVGDAAYSYFLLSDGRLRYYVKLFDHHNDRQKRGAAKLSYYLPLLWLLHHERQLEQLTWPIRTLSGEYSITIEDCTLVMFNYIAGETLADAYPFSPETIGHVAQLAAQVHGLTPTLNRELVDLPSESFDLSFIPDLVNCLEQLENQEEGYGDVDRDGESTGDRIVHELRTALLPQKARINAMVELLHILRGKCLEDDREKVLCHGDMWGGNLIRGENGKLNLIDWESVLLAPIEFDLRGYIGDEFVIYLSAYEKELGCEVQINTDVLRFYCYQHHLRNLTNWLLNLLVSNMNPEQRANDLEMILYHCMNRWDSIEPQLLAVEKQLRDRK</sequence>
<organism evidence="2 3">
    <name type="scientific">Paenibacillus albus</name>
    <dbReference type="NCBI Taxonomy" id="2495582"/>
    <lineage>
        <taxon>Bacteria</taxon>
        <taxon>Bacillati</taxon>
        <taxon>Bacillota</taxon>
        <taxon>Bacilli</taxon>
        <taxon>Bacillales</taxon>
        <taxon>Paenibacillaceae</taxon>
        <taxon>Paenibacillus</taxon>
    </lineage>
</organism>
<dbReference type="KEGG" id="palb:EJC50_16825"/>
<dbReference type="InterPro" id="IPR011009">
    <property type="entry name" value="Kinase-like_dom_sf"/>
</dbReference>
<evidence type="ECO:0000313" key="3">
    <source>
        <dbReference type="Proteomes" id="UP000272528"/>
    </source>
</evidence>
<protein>
    <submittedName>
        <fullName evidence="2">Aminoglycoside phosphotransferase</fullName>
    </submittedName>
</protein>
<gene>
    <name evidence="2" type="ORF">EJC50_16825</name>
</gene>
<dbReference type="SUPFAM" id="SSF56112">
    <property type="entry name" value="Protein kinase-like (PK-like)"/>
    <property type="match status" value="1"/>
</dbReference>
<reference evidence="3" key="1">
    <citation type="submission" date="2018-12" db="EMBL/GenBank/DDBJ databases">
        <title>Genome sequence of Peanibacillus sp.</title>
        <authorList>
            <person name="Subramani G."/>
            <person name="Srinivasan S."/>
            <person name="Kim M.K."/>
        </authorList>
    </citation>
    <scope>NUCLEOTIDE SEQUENCE [LARGE SCALE GENOMIC DNA]</scope>
    <source>
        <strain evidence="3">18JY67-1</strain>
    </source>
</reference>
<evidence type="ECO:0000259" key="1">
    <source>
        <dbReference type="Pfam" id="PF01636"/>
    </source>
</evidence>
<dbReference type="AlphaFoldDB" id="A0A3Q8X8A1"/>
<dbReference type="InterPro" id="IPR002575">
    <property type="entry name" value="Aminoglycoside_PTrfase"/>
</dbReference>
<dbReference type="EMBL" id="CP034437">
    <property type="protein sequence ID" value="AZN41149.1"/>
    <property type="molecule type" value="Genomic_DNA"/>
</dbReference>
<feature type="domain" description="Aminoglycoside phosphotransferase" evidence="1">
    <location>
        <begin position="36"/>
        <end position="267"/>
    </location>
</feature>
<keyword evidence="2" id="KW-0808">Transferase</keyword>
<dbReference type="OrthoDB" id="1645186at2"/>
<dbReference type="Gene3D" id="1.20.58.840">
    <property type="match status" value="1"/>
</dbReference>
<proteinExistence type="predicted"/>
<dbReference type="Pfam" id="PF01636">
    <property type="entry name" value="APH"/>
    <property type="match status" value="1"/>
</dbReference>